<evidence type="ECO:0000256" key="1">
    <source>
        <dbReference type="ARBA" id="ARBA00022614"/>
    </source>
</evidence>
<dbReference type="GO" id="GO:0005737">
    <property type="term" value="C:cytoplasm"/>
    <property type="evidence" value="ECO:0007669"/>
    <property type="project" value="TreeGrafter"/>
</dbReference>
<protein>
    <submittedName>
        <fullName evidence="4">Leucine-rich repeat protein SHOC-2</fullName>
    </submittedName>
</protein>
<dbReference type="FunFam" id="3.80.10.10:FF:001164">
    <property type="entry name" value="GH01279p"/>
    <property type="match status" value="1"/>
</dbReference>
<dbReference type="PANTHER" id="PTHR48051">
    <property type="match status" value="1"/>
</dbReference>
<dbReference type="AlphaFoldDB" id="A0A9Q1H8K8"/>
<dbReference type="SMART" id="SM00369">
    <property type="entry name" value="LRR_TYP"/>
    <property type="match status" value="12"/>
</dbReference>
<dbReference type="InterPro" id="IPR050216">
    <property type="entry name" value="LRR_domain-containing"/>
</dbReference>
<keyword evidence="5" id="KW-1185">Reference proteome</keyword>
<dbReference type="PANTHER" id="PTHR48051:SF1">
    <property type="entry name" value="RAS SUPPRESSOR PROTEIN 1"/>
    <property type="match status" value="1"/>
</dbReference>
<dbReference type="Pfam" id="PF00560">
    <property type="entry name" value="LRR_1"/>
    <property type="match status" value="1"/>
</dbReference>
<dbReference type="InterPro" id="IPR032675">
    <property type="entry name" value="LRR_dom_sf"/>
</dbReference>
<proteinExistence type="predicted"/>
<dbReference type="InterPro" id="IPR003591">
    <property type="entry name" value="Leu-rich_rpt_typical-subtyp"/>
</dbReference>
<evidence type="ECO:0000313" key="4">
    <source>
        <dbReference type="EMBL" id="KAJ8037079.1"/>
    </source>
</evidence>
<dbReference type="Proteomes" id="UP001152320">
    <property type="component" value="Chromosome 8"/>
</dbReference>
<dbReference type="SMART" id="SM00364">
    <property type="entry name" value="LRR_BAC"/>
    <property type="match status" value="9"/>
</dbReference>
<keyword evidence="2" id="KW-0677">Repeat</keyword>
<dbReference type="SUPFAM" id="SSF52075">
    <property type="entry name" value="Outer arm dynein light chain 1"/>
    <property type="match status" value="1"/>
</dbReference>
<keyword evidence="1" id="KW-0433">Leucine-rich repeat</keyword>
<organism evidence="4 5">
    <name type="scientific">Holothuria leucospilota</name>
    <name type="common">Black long sea cucumber</name>
    <name type="synonym">Mertensiothuria leucospilota</name>
    <dbReference type="NCBI Taxonomy" id="206669"/>
    <lineage>
        <taxon>Eukaryota</taxon>
        <taxon>Metazoa</taxon>
        <taxon>Echinodermata</taxon>
        <taxon>Eleutherozoa</taxon>
        <taxon>Echinozoa</taxon>
        <taxon>Holothuroidea</taxon>
        <taxon>Aspidochirotacea</taxon>
        <taxon>Aspidochirotida</taxon>
        <taxon>Holothuriidae</taxon>
        <taxon>Holothuria</taxon>
    </lineage>
</organism>
<sequence length="649" mass="72655">MATVHNPIPHINGCLKALNLQGSDSKVVGRDSKQDERGGCHRVDFSSHELETFSFEIDHSITWEIVTDLDLAFNDLETLPAELASSIPNIKKIDISGNKFQVLPEVLGQLTSLVSLTANESSICRLPSTIGNLKALTCLSLIGNALVKIGEAVQFPENLEILNLDENNLKSLPECICSLRHLRVLEATENSITQLPENFGRLCRLEVLNLSHNDLTYLPESFALLENVQIMDVSHNKIKSLTESFASAPHLKILYASYNRLDCLPPWTSDLKTIETFSVKDNSLFGKPLEEGFCQNSKDTLKKLELGGNFIEFLPSAMGLLSRVEFFHLGSTIPELERRDFQNGNCLKFLPDNFGGMVSLTKVRLDENQFEKLPDTFGDLINLEYLDLGQNRLRYLPDSFPQLRSLQTCLLSKNCLQELPKDFGKLSQLKELSLDSNEIKELPESFGNLINLKTLDLFENHLSEIPGCLQSLKQLTALDLDCNSFDIDELEVPKISSGNYYSADRKKFGAGSAKDSNGTSALWLALKNRKTIWAAHGETEDRSRKKSHPNQSEEKEILSSAEECLNNHEGGENLGDGITMETEEDWDKELEDESPYDTVNIYEHPVTRDAPRGKPVVDFFFVPSDEHPPGIGETVFDKDIQDGQFDDAD</sequence>
<feature type="region of interest" description="Disordered" evidence="3">
    <location>
        <begin position="624"/>
        <end position="649"/>
    </location>
</feature>
<evidence type="ECO:0000256" key="2">
    <source>
        <dbReference type="ARBA" id="ARBA00022737"/>
    </source>
</evidence>
<accession>A0A9Q1H8K8</accession>
<dbReference type="Gene3D" id="3.80.10.10">
    <property type="entry name" value="Ribonuclease Inhibitor"/>
    <property type="match status" value="3"/>
</dbReference>
<dbReference type="EMBL" id="JAIZAY010000008">
    <property type="protein sequence ID" value="KAJ8037079.1"/>
    <property type="molecule type" value="Genomic_DNA"/>
</dbReference>
<feature type="region of interest" description="Disordered" evidence="3">
    <location>
        <begin position="535"/>
        <end position="559"/>
    </location>
</feature>
<dbReference type="PROSITE" id="PS51450">
    <property type="entry name" value="LRR"/>
    <property type="match status" value="5"/>
</dbReference>
<comment type="caution">
    <text evidence="4">The sequence shown here is derived from an EMBL/GenBank/DDBJ whole genome shotgun (WGS) entry which is preliminary data.</text>
</comment>
<evidence type="ECO:0000256" key="3">
    <source>
        <dbReference type="SAM" id="MobiDB-lite"/>
    </source>
</evidence>
<dbReference type="OrthoDB" id="2021138at2759"/>
<reference evidence="4" key="1">
    <citation type="submission" date="2021-10" db="EMBL/GenBank/DDBJ databases">
        <title>Tropical sea cucumber genome reveals ecological adaptation and Cuvierian tubules defense mechanism.</title>
        <authorList>
            <person name="Chen T."/>
        </authorList>
    </citation>
    <scope>NUCLEOTIDE SEQUENCE</scope>
    <source>
        <strain evidence="4">Nanhai2018</strain>
        <tissue evidence="4">Muscle</tissue>
    </source>
</reference>
<dbReference type="SUPFAM" id="SSF52058">
    <property type="entry name" value="L domain-like"/>
    <property type="match status" value="1"/>
</dbReference>
<name>A0A9Q1H8K8_HOLLE</name>
<evidence type="ECO:0000313" key="5">
    <source>
        <dbReference type="Proteomes" id="UP001152320"/>
    </source>
</evidence>
<dbReference type="InterPro" id="IPR001611">
    <property type="entry name" value="Leu-rich_rpt"/>
</dbReference>
<dbReference type="Pfam" id="PF13855">
    <property type="entry name" value="LRR_8"/>
    <property type="match status" value="3"/>
</dbReference>
<gene>
    <name evidence="4" type="ORF">HOLleu_17813</name>
</gene>